<organism evidence="9 10">
    <name type="scientific">Penicillium fimorum</name>
    <dbReference type="NCBI Taxonomy" id="1882269"/>
    <lineage>
        <taxon>Eukaryota</taxon>
        <taxon>Fungi</taxon>
        <taxon>Dikarya</taxon>
        <taxon>Ascomycota</taxon>
        <taxon>Pezizomycotina</taxon>
        <taxon>Eurotiomycetes</taxon>
        <taxon>Eurotiomycetidae</taxon>
        <taxon>Eurotiales</taxon>
        <taxon>Aspergillaceae</taxon>
        <taxon>Penicillium</taxon>
    </lineage>
</organism>
<keyword evidence="1" id="KW-0479">Metal-binding</keyword>
<keyword evidence="5" id="KW-0442">Lipid degradation</keyword>
<dbReference type="SUPFAM" id="SSF52151">
    <property type="entry name" value="FabD/lysophospholipase-like"/>
    <property type="match status" value="1"/>
</dbReference>
<dbReference type="Gene3D" id="3.40.1090.10">
    <property type="entry name" value="Cytosolic phospholipase A2 catalytic domain"/>
    <property type="match status" value="1"/>
</dbReference>
<dbReference type="InterPro" id="IPR016035">
    <property type="entry name" value="Acyl_Trfase/lysoPLipase"/>
</dbReference>
<gene>
    <name evidence="9" type="ORF">N7463_007484</name>
</gene>
<keyword evidence="2" id="KW-0863">Zinc-finger</keyword>
<dbReference type="GO" id="GO:0016020">
    <property type="term" value="C:membrane"/>
    <property type="evidence" value="ECO:0007669"/>
    <property type="project" value="TreeGrafter"/>
</dbReference>
<dbReference type="AlphaFoldDB" id="A0A9W9XWC4"/>
<feature type="region of interest" description="Disordered" evidence="7">
    <location>
        <begin position="943"/>
        <end position="966"/>
    </location>
</feature>
<evidence type="ECO:0000256" key="1">
    <source>
        <dbReference type="ARBA" id="ARBA00022723"/>
    </source>
</evidence>
<dbReference type="PROSITE" id="PS00518">
    <property type="entry name" value="ZF_RING_1"/>
    <property type="match status" value="1"/>
</dbReference>
<keyword evidence="4" id="KW-0862">Zinc</keyword>
<dbReference type="PANTHER" id="PTHR24185:SF1">
    <property type="entry name" value="CALCIUM-INDEPENDENT PHOSPHOLIPASE A2-GAMMA"/>
    <property type="match status" value="1"/>
</dbReference>
<evidence type="ECO:0000313" key="10">
    <source>
        <dbReference type="Proteomes" id="UP001149954"/>
    </source>
</evidence>
<protein>
    <recommendedName>
        <fullName evidence="8">PNPLA domain-containing protein</fullName>
    </recommendedName>
</protein>
<dbReference type="GO" id="GO:0019369">
    <property type="term" value="P:arachidonate metabolic process"/>
    <property type="evidence" value="ECO:0007669"/>
    <property type="project" value="TreeGrafter"/>
</dbReference>
<dbReference type="Pfam" id="PF01734">
    <property type="entry name" value="Patatin"/>
    <property type="match status" value="1"/>
</dbReference>
<dbReference type="GO" id="GO:0047499">
    <property type="term" value="F:calcium-independent phospholipase A2 activity"/>
    <property type="evidence" value="ECO:0007669"/>
    <property type="project" value="TreeGrafter"/>
</dbReference>
<dbReference type="PANTHER" id="PTHR24185">
    <property type="entry name" value="CALCIUM-INDEPENDENT PHOSPHOLIPASE A2-GAMMA"/>
    <property type="match status" value="1"/>
</dbReference>
<dbReference type="GO" id="GO:0046486">
    <property type="term" value="P:glycerolipid metabolic process"/>
    <property type="evidence" value="ECO:0007669"/>
    <property type="project" value="UniProtKB-ARBA"/>
</dbReference>
<dbReference type="InterPro" id="IPR002641">
    <property type="entry name" value="PNPLA_dom"/>
</dbReference>
<accession>A0A9W9XWC4</accession>
<evidence type="ECO:0000256" key="6">
    <source>
        <dbReference type="ARBA" id="ARBA00023098"/>
    </source>
</evidence>
<dbReference type="Proteomes" id="UP001149954">
    <property type="component" value="Unassembled WGS sequence"/>
</dbReference>
<dbReference type="CDD" id="cd07199">
    <property type="entry name" value="Pat17_PNPLA8_PNPLA9_like"/>
    <property type="match status" value="1"/>
</dbReference>
<sequence>MQQMNNVGWFDVGMRDDSRMAVSEYSRLKEIASELANPQSQCPMVCALLGRKNKDHALQQLFPRNNIKRHDSDANIKLRSDLVSSDSHFPVLFADGDTGQRNHAPTSKRLQPAAHPVWWDCKSGKTLLLVIWARLVFLFTDVVCIFVEDFSGLDEIVEFLDCCVRLQSASSLPHDTRPRIILVFQTTTEQVSWGKRKEVCQRLQDTVKGNFDSTFSGVHAVWLPGGWLSETARYERLRTMISAQLDSMRIVRQRHNNLLSANNLKALFQTAFEHTLRDIERPFDLIGATRIGREVSPCLITNLSHYFKIGSQPEKRLQDLAPSVASALFMDHYTPEMIGLDPRMVFWALYRPAVIEALTESKDSWSDFCPTAFAAMIEYHMDTLFTRLTRDMISSVDLRKEQLMSQSGQLSSIRSNKICLYCLCHSAQHVLACGHTVCDRCVQVFGTPTKGFEYRFVVKGCLYCLYQRPLIADILPPIMSPSILAIDGGGVRGVIPLEFLFLIQENLGDCPLQDVVDLAIGTSSGGLIVLGLFLMRWDISHCAKTFDQLATRIFQQRRQSTFPWLTRQSILGDMTRWIQWLLHDSCYDSRVFDIALKDAFGKNRRVFGVSSDDPSGSLYAGSKFGVVTTSISKDTNTFVIGNFNQSHRSCDDYDLGIGTFQDGGLKHNFAGEIAQQISHQIWPYSKESTRMLSLGTGAAEPQSNHSTPHFRHIFRDGFMRRGFDAWMSSMDTECDWRRMKSRINETNRPDYHRLNVTLRGVPSHIDAVESMDDYRDLVLLQCGSARMAREAAITFLISRFYFVLSGEVADNSTALTWCRGTIRCKGPARSVIMALQGLHPKGLSYASDCGMVGSFTGLDGLCSSCGCYSHPIAFLVRHIDKVFNIYIRADNKSQWKINGFPATLSSLIVKQGLNSSFGQADHGYPSRASCIACDIAEDRMRARVQDRRRKRDSPDSRDERRKRICN</sequence>
<keyword evidence="3" id="KW-0378">Hydrolase</keyword>
<dbReference type="InterPro" id="IPR017907">
    <property type="entry name" value="Znf_RING_CS"/>
</dbReference>
<evidence type="ECO:0000256" key="2">
    <source>
        <dbReference type="ARBA" id="ARBA00022771"/>
    </source>
</evidence>
<evidence type="ECO:0000256" key="4">
    <source>
        <dbReference type="ARBA" id="ARBA00022833"/>
    </source>
</evidence>
<feature type="domain" description="PNPLA" evidence="8">
    <location>
        <begin position="484"/>
        <end position="604"/>
    </location>
</feature>
<dbReference type="GO" id="GO:0008270">
    <property type="term" value="F:zinc ion binding"/>
    <property type="evidence" value="ECO:0007669"/>
    <property type="project" value="UniProtKB-KW"/>
</dbReference>
<dbReference type="EMBL" id="JAPWDS010000003">
    <property type="protein sequence ID" value="KAJ5504610.1"/>
    <property type="molecule type" value="Genomic_DNA"/>
</dbReference>
<evidence type="ECO:0000313" key="9">
    <source>
        <dbReference type="EMBL" id="KAJ5504610.1"/>
    </source>
</evidence>
<feature type="compositionally biased region" description="Basic and acidic residues" evidence="7">
    <location>
        <begin position="952"/>
        <end position="966"/>
    </location>
</feature>
<reference evidence="9" key="2">
    <citation type="journal article" date="2023" name="IMA Fungus">
        <title>Comparative genomic study of the Penicillium genus elucidates a diverse pangenome and 15 lateral gene transfer events.</title>
        <authorList>
            <person name="Petersen C."/>
            <person name="Sorensen T."/>
            <person name="Nielsen M.R."/>
            <person name="Sondergaard T.E."/>
            <person name="Sorensen J.L."/>
            <person name="Fitzpatrick D.A."/>
            <person name="Frisvad J.C."/>
            <person name="Nielsen K.L."/>
        </authorList>
    </citation>
    <scope>NUCLEOTIDE SEQUENCE</scope>
    <source>
        <strain evidence="9">IBT 29495</strain>
    </source>
</reference>
<keyword evidence="10" id="KW-1185">Reference proteome</keyword>
<keyword evidence="6" id="KW-0443">Lipid metabolism</keyword>
<name>A0A9W9XWC4_9EURO</name>
<evidence type="ECO:0000256" key="5">
    <source>
        <dbReference type="ARBA" id="ARBA00022963"/>
    </source>
</evidence>
<reference evidence="9" key="1">
    <citation type="submission" date="2022-12" db="EMBL/GenBank/DDBJ databases">
        <authorList>
            <person name="Petersen C."/>
        </authorList>
    </citation>
    <scope>NUCLEOTIDE SEQUENCE</scope>
    <source>
        <strain evidence="9">IBT 29495</strain>
    </source>
</reference>
<evidence type="ECO:0000256" key="3">
    <source>
        <dbReference type="ARBA" id="ARBA00022801"/>
    </source>
</evidence>
<dbReference type="OrthoDB" id="194358at2759"/>
<dbReference type="GO" id="GO:0016042">
    <property type="term" value="P:lipid catabolic process"/>
    <property type="evidence" value="ECO:0007669"/>
    <property type="project" value="UniProtKB-KW"/>
</dbReference>
<evidence type="ECO:0000259" key="8">
    <source>
        <dbReference type="Pfam" id="PF01734"/>
    </source>
</evidence>
<evidence type="ECO:0000256" key="7">
    <source>
        <dbReference type="SAM" id="MobiDB-lite"/>
    </source>
</evidence>
<comment type="caution">
    <text evidence="9">The sequence shown here is derived from an EMBL/GenBank/DDBJ whole genome shotgun (WGS) entry which is preliminary data.</text>
</comment>
<proteinExistence type="predicted"/>